<dbReference type="AlphaFoldDB" id="A0A2W5B5P8"/>
<comment type="similarity">
    <text evidence="2">Belongs to the rickettsiale 17 kDa surface antigen family.</text>
</comment>
<evidence type="ECO:0000256" key="5">
    <source>
        <dbReference type="SAM" id="MobiDB-lite"/>
    </source>
</evidence>
<sequence>MALTAATTLSPSVAHAQRVGQAPEARPGRPALYPGQPRVNLPGPRWGGKVRGRWYGGHYAPGGWAAYRVPARGWLLPRYWVAPSFFVQDWPVYGLTRPQPGYGWYRYYDDAVLADRDGRVLDYRRGIDWDARDNGRYVRDDRAYDRYRSEADLPPPPPPPPPPVARRDDGVGGAVIGGVVGGVAGNVVAGRGNRLGGTVLGAGVGALAGTAIDRAEDRRAPPPPPPPPLPRSSGQPGYGADYPLPGDDVPVAPDDGYYGEPGYGEPAPGVVFGPMREQVQPIRPRARGGYVERHVGAPPVARSYTTTTTTEGPGGYVANGYYYPPRTVTTVTVENAPVVTTTTEEVVTYTTRRSAPRRVQRSKLLRR</sequence>
<proteinExistence type="inferred from homology"/>
<dbReference type="EMBL" id="QFNF01000029">
    <property type="protein sequence ID" value="PZO76068.1"/>
    <property type="molecule type" value="Genomic_DNA"/>
</dbReference>
<feature type="compositionally biased region" description="Low complexity" evidence="5">
    <location>
        <begin position="243"/>
        <end position="262"/>
    </location>
</feature>
<evidence type="ECO:0000256" key="2">
    <source>
        <dbReference type="ARBA" id="ARBA00008681"/>
    </source>
</evidence>
<dbReference type="GO" id="GO:0009279">
    <property type="term" value="C:cell outer membrane"/>
    <property type="evidence" value="ECO:0007669"/>
    <property type="project" value="UniProtKB-SubCell"/>
</dbReference>
<feature type="region of interest" description="Disordered" evidence="5">
    <location>
        <begin position="213"/>
        <end position="262"/>
    </location>
</feature>
<gene>
    <name evidence="7" type="ORF">DI632_11305</name>
</gene>
<feature type="compositionally biased region" description="Pro residues" evidence="5">
    <location>
        <begin position="221"/>
        <end position="230"/>
    </location>
</feature>
<evidence type="ECO:0000313" key="8">
    <source>
        <dbReference type="Proteomes" id="UP000248614"/>
    </source>
</evidence>
<dbReference type="Pfam" id="PF05433">
    <property type="entry name" value="Rick_17kDa_Anti"/>
    <property type="match status" value="1"/>
</dbReference>
<dbReference type="InterPro" id="IPR024572">
    <property type="entry name" value="RcnB"/>
</dbReference>
<evidence type="ECO:0000259" key="6">
    <source>
        <dbReference type="Pfam" id="PF05433"/>
    </source>
</evidence>
<protein>
    <recommendedName>
        <fullName evidence="3">17 kDa surface antigen</fullName>
    </recommendedName>
</protein>
<reference evidence="7 8" key="1">
    <citation type="submission" date="2017-08" db="EMBL/GenBank/DDBJ databases">
        <title>Infants hospitalized years apart are colonized by the same room-sourced microbial strains.</title>
        <authorList>
            <person name="Brooks B."/>
            <person name="Olm M.R."/>
            <person name="Firek B.A."/>
            <person name="Baker R."/>
            <person name="Thomas B.C."/>
            <person name="Morowitz M.J."/>
            <person name="Banfield J.F."/>
        </authorList>
    </citation>
    <scope>NUCLEOTIDE SEQUENCE [LARGE SCALE GENOMIC DNA]</scope>
    <source>
        <strain evidence="7">S2_018_000_R3_110</strain>
    </source>
</reference>
<keyword evidence="4" id="KW-0449">Lipoprotein</keyword>
<feature type="region of interest" description="Disordered" evidence="5">
    <location>
        <begin position="146"/>
        <end position="171"/>
    </location>
</feature>
<feature type="domain" description="Glycine zipper 2TM" evidence="6">
    <location>
        <begin position="172"/>
        <end position="212"/>
    </location>
</feature>
<feature type="compositionally biased region" description="Polar residues" evidence="5">
    <location>
        <begin position="1"/>
        <end position="11"/>
    </location>
</feature>
<evidence type="ECO:0000256" key="4">
    <source>
        <dbReference type="ARBA" id="ARBA00023288"/>
    </source>
</evidence>
<comment type="subcellular location">
    <subcellularLocation>
        <location evidence="1">Cell outer membrane</location>
        <topology evidence="1">Lipid-anchor</topology>
    </subcellularLocation>
</comment>
<evidence type="ECO:0000313" key="7">
    <source>
        <dbReference type="EMBL" id="PZO76068.1"/>
    </source>
</evidence>
<dbReference type="Gene3D" id="3.10.450.160">
    <property type="entry name" value="inner membrane protein cigr"/>
    <property type="match status" value="1"/>
</dbReference>
<dbReference type="Pfam" id="PF11776">
    <property type="entry name" value="RcnB"/>
    <property type="match status" value="1"/>
</dbReference>
<accession>A0A2W5B5P8</accession>
<comment type="caution">
    <text evidence="7">The sequence shown here is derived from an EMBL/GenBank/DDBJ whole genome shotgun (WGS) entry which is preliminary data.</text>
</comment>
<feature type="region of interest" description="Disordered" evidence="5">
    <location>
        <begin position="1"/>
        <end position="34"/>
    </location>
</feature>
<feature type="compositionally biased region" description="Pro residues" evidence="5">
    <location>
        <begin position="153"/>
        <end position="164"/>
    </location>
</feature>
<evidence type="ECO:0000256" key="3">
    <source>
        <dbReference type="ARBA" id="ARBA00015281"/>
    </source>
</evidence>
<evidence type="ECO:0000256" key="1">
    <source>
        <dbReference type="ARBA" id="ARBA00004459"/>
    </source>
</evidence>
<name>A0A2W5B5P8_9SPHN</name>
<organism evidence="7 8">
    <name type="scientific">Sphingomonas hengshuiensis</name>
    <dbReference type="NCBI Taxonomy" id="1609977"/>
    <lineage>
        <taxon>Bacteria</taxon>
        <taxon>Pseudomonadati</taxon>
        <taxon>Pseudomonadota</taxon>
        <taxon>Alphaproteobacteria</taxon>
        <taxon>Sphingomonadales</taxon>
        <taxon>Sphingomonadaceae</taxon>
        <taxon>Sphingomonas</taxon>
    </lineage>
</organism>
<dbReference type="Proteomes" id="UP000248614">
    <property type="component" value="Unassembled WGS sequence"/>
</dbReference>
<dbReference type="InterPro" id="IPR008816">
    <property type="entry name" value="Gly_zipper_2TM_dom"/>
</dbReference>